<dbReference type="Proteomes" id="UP000199501">
    <property type="component" value="Unassembled WGS sequence"/>
</dbReference>
<dbReference type="InterPro" id="IPR034660">
    <property type="entry name" value="DinB/YfiT-like"/>
</dbReference>
<dbReference type="InterPro" id="IPR017517">
    <property type="entry name" value="Maleyloyr_isom"/>
</dbReference>
<gene>
    <name evidence="1" type="ORF">SAMN05216174_101938</name>
</gene>
<dbReference type="AlphaFoldDB" id="A0A1G6KIM2"/>
<dbReference type="SUPFAM" id="SSF109854">
    <property type="entry name" value="DinB/YfiT-like putative metalloenzymes"/>
    <property type="match status" value="1"/>
</dbReference>
<dbReference type="RefSeq" id="WP_091448377.1">
    <property type="nucleotide sequence ID" value="NZ_FMZZ01000001.1"/>
</dbReference>
<sequence length="208" mass="22573">MGVARDERARLSDLLTEVGPDAPTLCDGWTTRDLAAHLAVRDRRPDAAAGILVKPLAGYLDRVQRGYAAKPWAELVDLVRTGPPLLSVYRPPVVDELLNTAEYFIHHEDVRRAAEGWEPRPSDAARDTALWTAVARTARLHFRNSPVGVVLRTPEGKAVTAKRGQNTVAIVGAPGELLLDAFGRAQTRVAFEGEQSSIGVVRGLSRGL</sequence>
<dbReference type="OrthoDB" id="3268903at2"/>
<name>A0A1G6KIM2_9PSEU</name>
<keyword evidence="2" id="KW-1185">Reference proteome</keyword>
<protein>
    <submittedName>
        <fullName evidence="1">TIGR03085 family protein</fullName>
    </submittedName>
</protein>
<dbReference type="NCBIfam" id="TIGR03085">
    <property type="entry name" value="TIGR03085 family metal-binding protein"/>
    <property type="match status" value="1"/>
</dbReference>
<dbReference type="EMBL" id="FMZZ01000001">
    <property type="protein sequence ID" value="SDC30919.1"/>
    <property type="molecule type" value="Genomic_DNA"/>
</dbReference>
<evidence type="ECO:0000313" key="1">
    <source>
        <dbReference type="EMBL" id="SDC30919.1"/>
    </source>
</evidence>
<dbReference type="NCBIfam" id="TIGR03083">
    <property type="entry name" value="maleylpyruvate isomerase family mycothiol-dependent enzyme"/>
    <property type="match status" value="1"/>
</dbReference>
<evidence type="ECO:0000313" key="2">
    <source>
        <dbReference type="Proteomes" id="UP000199501"/>
    </source>
</evidence>
<reference evidence="2" key="1">
    <citation type="submission" date="2016-10" db="EMBL/GenBank/DDBJ databases">
        <authorList>
            <person name="Varghese N."/>
            <person name="Submissions S."/>
        </authorList>
    </citation>
    <scope>NUCLEOTIDE SEQUENCE [LARGE SCALE GENOMIC DNA]</scope>
    <source>
        <strain evidence="2">IBRC-M 10403</strain>
    </source>
</reference>
<dbReference type="STRING" id="1271860.SAMN05216174_101938"/>
<accession>A0A1G6KIM2</accession>
<dbReference type="InterPro" id="IPR017519">
    <property type="entry name" value="CHP03085"/>
</dbReference>
<organism evidence="1 2">
    <name type="scientific">Actinokineospora iranica</name>
    <dbReference type="NCBI Taxonomy" id="1271860"/>
    <lineage>
        <taxon>Bacteria</taxon>
        <taxon>Bacillati</taxon>
        <taxon>Actinomycetota</taxon>
        <taxon>Actinomycetes</taxon>
        <taxon>Pseudonocardiales</taxon>
        <taxon>Pseudonocardiaceae</taxon>
        <taxon>Actinokineospora</taxon>
    </lineage>
</organism>
<proteinExistence type="predicted"/>